<gene>
    <name evidence="4" type="ORF">JCM15548_12352</name>
</gene>
<dbReference type="Gene3D" id="2.40.50.1020">
    <property type="entry name" value="LytTr DNA-binding domain"/>
    <property type="match status" value="1"/>
</dbReference>
<keyword evidence="5" id="KW-1185">Reference proteome</keyword>
<dbReference type="SUPFAM" id="SSF52172">
    <property type="entry name" value="CheY-like"/>
    <property type="match status" value="1"/>
</dbReference>
<dbReference type="SMART" id="SM00448">
    <property type="entry name" value="REC"/>
    <property type="match status" value="1"/>
</dbReference>
<dbReference type="PANTHER" id="PTHR37299">
    <property type="entry name" value="TRANSCRIPTIONAL REGULATOR-RELATED"/>
    <property type="match status" value="1"/>
</dbReference>
<evidence type="ECO:0000259" key="2">
    <source>
        <dbReference type="PROSITE" id="PS50110"/>
    </source>
</evidence>
<dbReference type="GO" id="GO:0000156">
    <property type="term" value="F:phosphorelay response regulator activity"/>
    <property type="evidence" value="ECO:0007669"/>
    <property type="project" value="InterPro"/>
</dbReference>
<dbReference type="Pfam" id="PF04397">
    <property type="entry name" value="LytTR"/>
    <property type="match status" value="1"/>
</dbReference>
<dbReference type="Pfam" id="PF00072">
    <property type="entry name" value="Response_reg"/>
    <property type="match status" value="1"/>
</dbReference>
<dbReference type="GO" id="GO:0003677">
    <property type="term" value="F:DNA binding"/>
    <property type="evidence" value="ECO:0007669"/>
    <property type="project" value="InterPro"/>
</dbReference>
<feature type="domain" description="Response regulatory" evidence="2">
    <location>
        <begin position="4"/>
        <end position="115"/>
    </location>
</feature>
<dbReference type="InterPro" id="IPR007492">
    <property type="entry name" value="LytTR_DNA-bd_dom"/>
</dbReference>
<name>A0A0E9LZ05_9BACT</name>
<dbReference type="STRING" id="1236989.JCM15548_12352"/>
<comment type="caution">
    <text evidence="4">The sequence shown here is derived from an EMBL/GenBank/DDBJ whole genome shotgun (WGS) entry which is preliminary data.</text>
</comment>
<dbReference type="Gene3D" id="3.40.50.2300">
    <property type="match status" value="1"/>
</dbReference>
<dbReference type="RefSeq" id="WP_062124851.1">
    <property type="nucleotide sequence ID" value="NZ_BAZW01000018.1"/>
</dbReference>
<evidence type="ECO:0000313" key="5">
    <source>
        <dbReference type="Proteomes" id="UP000032900"/>
    </source>
</evidence>
<dbReference type="OrthoDB" id="1490554at2"/>
<proteinExistence type="predicted"/>
<sequence length="232" mass="26578">MTLNCVAIDDDNLALTLLKKYCGKIPSLNMTATFSNPMDGLAHLKHNQPDILFLDIDMPGMSGISIAQKATEKSEIIFTTAYRDYAFEGFQLNAADYLLKPIEFDQFFQAINKARDRIAIEKIKQESFKNDDFIIIKVDYKNVKIRLSQILFIEALDNYIKIHTAKKTYVTLQNLKGIGEILSPQNFLRIHKSYIVSLSRIDFFTKEHVHIQSHQIPIGRTFSKKALALMTK</sequence>
<dbReference type="PANTHER" id="PTHR37299:SF1">
    <property type="entry name" value="STAGE 0 SPORULATION PROTEIN A HOMOLOG"/>
    <property type="match status" value="1"/>
</dbReference>
<protein>
    <submittedName>
        <fullName evidence="4">Two-component system response regulator</fullName>
    </submittedName>
</protein>
<accession>A0A0E9LZ05</accession>
<dbReference type="AlphaFoldDB" id="A0A0E9LZ05"/>
<dbReference type="InterPro" id="IPR011006">
    <property type="entry name" value="CheY-like_superfamily"/>
</dbReference>
<dbReference type="PROSITE" id="PS50930">
    <property type="entry name" value="HTH_LYTTR"/>
    <property type="match status" value="1"/>
</dbReference>
<feature type="domain" description="HTH LytTR-type" evidence="3">
    <location>
        <begin position="134"/>
        <end position="232"/>
    </location>
</feature>
<evidence type="ECO:0000256" key="1">
    <source>
        <dbReference type="PROSITE-ProRule" id="PRU00169"/>
    </source>
</evidence>
<evidence type="ECO:0000259" key="3">
    <source>
        <dbReference type="PROSITE" id="PS50930"/>
    </source>
</evidence>
<dbReference type="PROSITE" id="PS50110">
    <property type="entry name" value="RESPONSE_REGULATORY"/>
    <property type="match status" value="1"/>
</dbReference>
<dbReference type="SMART" id="SM00850">
    <property type="entry name" value="LytTR"/>
    <property type="match status" value="1"/>
</dbReference>
<organism evidence="4 5">
    <name type="scientific">Geofilum rubicundum JCM 15548</name>
    <dbReference type="NCBI Taxonomy" id="1236989"/>
    <lineage>
        <taxon>Bacteria</taxon>
        <taxon>Pseudomonadati</taxon>
        <taxon>Bacteroidota</taxon>
        <taxon>Bacteroidia</taxon>
        <taxon>Marinilabiliales</taxon>
        <taxon>Marinilabiliaceae</taxon>
        <taxon>Geofilum</taxon>
    </lineage>
</organism>
<keyword evidence="1" id="KW-0597">Phosphoprotein</keyword>
<dbReference type="InterPro" id="IPR046947">
    <property type="entry name" value="LytR-like"/>
</dbReference>
<dbReference type="EMBL" id="BAZW01000018">
    <property type="protein sequence ID" value="GAO30100.1"/>
    <property type="molecule type" value="Genomic_DNA"/>
</dbReference>
<evidence type="ECO:0000313" key="4">
    <source>
        <dbReference type="EMBL" id="GAO30100.1"/>
    </source>
</evidence>
<dbReference type="Proteomes" id="UP000032900">
    <property type="component" value="Unassembled WGS sequence"/>
</dbReference>
<feature type="modified residue" description="4-aspartylphosphate" evidence="1">
    <location>
        <position position="55"/>
    </location>
</feature>
<reference evidence="4 5" key="1">
    <citation type="journal article" date="2015" name="Microbes Environ.">
        <title>Distribution and evolution of nitrogen fixation genes in the phylum bacteroidetes.</title>
        <authorList>
            <person name="Inoue J."/>
            <person name="Oshima K."/>
            <person name="Suda W."/>
            <person name="Sakamoto M."/>
            <person name="Iino T."/>
            <person name="Noda S."/>
            <person name="Hongoh Y."/>
            <person name="Hattori M."/>
            <person name="Ohkuma M."/>
        </authorList>
    </citation>
    <scope>NUCLEOTIDE SEQUENCE [LARGE SCALE GENOMIC DNA]</scope>
    <source>
        <strain evidence="4">JCM 15548</strain>
    </source>
</reference>
<dbReference type="InterPro" id="IPR001789">
    <property type="entry name" value="Sig_transdc_resp-reg_receiver"/>
</dbReference>